<evidence type="ECO:0000313" key="3">
    <source>
        <dbReference type="Proteomes" id="UP000179037"/>
    </source>
</evidence>
<dbReference type="EMBL" id="MFTC01000028">
    <property type="protein sequence ID" value="OGI52012.1"/>
    <property type="molecule type" value="Genomic_DNA"/>
</dbReference>
<dbReference type="AlphaFoldDB" id="A0A1F6U3T7"/>
<accession>A0A1F6U3T7</accession>
<organism evidence="2 3">
    <name type="scientific">Candidatus Muproteobacteria bacterium RIFCSPLOWO2_01_FULL_60_18</name>
    <dbReference type="NCBI Taxonomy" id="1817768"/>
    <lineage>
        <taxon>Bacteria</taxon>
        <taxon>Pseudomonadati</taxon>
        <taxon>Pseudomonadota</taxon>
        <taxon>Candidatus Muproteobacteria</taxon>
    </lineage>
</organism>
<comment type="caution">
    <text evidence="2">The sequence shown here is derived from an EMBL/GenBank/DDBJ whole genome shotgun (WGS) entry which is preliminary data.</text>
</comment>
<dbReference type="STRING" id="1817768.A3A87_08340"/>
<proteinExistence type="predicted"/>
<name>A0A1F6U3T7_9PROT</name>
<evidence type="ECO:0000256" key="1">
    <source>
        <dbReference type="SAM" id="Phobius"/>
    </source>
</evidence>
<gene>
    <name evidence="2" type="ORF">A3A87_08340</name>
</gene>
<keyword evidence="1" id="KW-1133">Transmembrane helix</keyword>
<dbReference type="Proteomes" id="UP000179037">
    <property type="component" value="Unassembled WGS sequence"/>
</dbReference>
<sequence>MPGLRQLLKWLGPLRLMLALGVLVLLVLRPAPGTPPVYAGWDMISTLIFPVLVPLLFMVLLLDAIMSAVQLASYPGERRRYRTVIGVSLGMALLVALWWWPYFGAILR</sequence>
<keyword evidence="1" id="KW-0812">Transmembrane</keyword>
<protein>
    <submittedName>
        <fullName evidence="2">Uncharacterized protein</fullName>
    </submittedName>
</protein>
<evidence type="ECO:0000313" key="2">
    <source>
        <dbReference type="EMBL" id="OGI52012.1"/>
    </source>
</evidence>
<reference evidence="2 3" key="1">
    <citation type="journal article" date="2016" name="Nat. Commun.">
        <title>Thousands of microbial genomes shed light on interconnected biogeochemical processes in an aquifer system.</title>
        <authorList>
            <person name="Anantharaman K."/>
            <person name="Brown C.T."/>
            <person name="Hug L.A."/>
            <person name="Sharon I."/>
            <person name="Castelle C.J."/>
            <person name="Probst A.J."/>
            <person name="Thomas B.C."/>
            <person name="Singh A."/>
            <person name="Wilkins M.J."/>
            <person name="Karaoz U."/>
            <person name="Brodie E.L."/>
            <person name="Williams K.H."/>
            <person name="Hubbard S.S."/>
            <person name="Banfield J.F."/>
        </authorList>
    </citation>
    <scope>NUCLEOTIDE SEQUENCE [LARGE SCALE GENOMIC DNA]</scope>
</reference>
<feature type="transmembrane region" description="Helical" evidence="1">
    <location>
        <begin position="43"/>
        <end position="69"/>
    </location>
</feature>
<keyword evidence="1" id="KW-0472">Membrane</keyword>
<feature type="transmembrane region" description="Helical" evidence="1">
    <location>
        <begin position="81"/>
        <end position="100"/>
    </location>
</feature>